<accession>A0ABQ3E840</accession>
<gene>
    <name evidence="3" type="ORF">GCM10009038_30530</name>
</gene>
<feature type="region of interest" description="Disordered" evidence="1">
    <location>
        <begin position="393"/>
        <end position="415"/>
    </location>
</feature>
<proteinExistence type="predicted"/>
<keyword evidence="4" id="KW-1185">Reference proteome</keyword>
<organism evidence="3 4">
    <name type="scientific">Salinicola rhizosphaerae</name>
    <dbReference type="NCBI Taxonomy" id="1443141"/>
    <lineage>
        <taxon>Bacteria</taxon>
        <taxon>Pseudomonadati</taxon>
        <taxon>Pseudomonadota</taxon>
        <taxon>Gammaproteobacteria</taxon>
        <taxon>Oceanospirillales</taxon>
        <taxon>Halomonadaceae</taxon>
        <taxon>Salinicola</taxon>
    </lineage>
</organism>
<feature type="region of interest" description="Disordered" evidence="1">
    <location>
        <begin position="144"/>
        <end position="169"/>
    </location>
</feature>
<keyword evidence="2" id="KW-0812">Transmembrane</keyword>
<feature type="compositionally biased region" description="Basic and acidic residues" evidence="1">
    <location>
        <begin position="144"/>
        <end position="164"/>
    </location>
</feature>
<feature type="compositionally biased region" description="Basic and acidic residues" evidence="1">
    <location>
        <begin position="397"/>
        <end position="415"/>
    </location>
</feature>
<feature type="transmembrane region" description="Helical" evidence="2">
    <location>
        <begin position="357"/>
        <end position="376"/>
    </location>
</feature>
<reference evidence="4" key="1">
    <citation type="journal article" date="2019" name="Int. J. Syst. Evol. Microbiol.">
        <title>The Global Catalogue of Microorganisms (GCM) 10K type strain sequencing project: providing services to taxonomists for standard genome sequencing and annotation.</title>
        <authorList>
            <consortium name="The Broad Institute Genomics Platform"/>
            <consortium name="The Broad Institute Genome Sequencing Center for Infectious Disease"/>
            <person name="Wu L."/>
            <person name="Ma J."/>
        </authorList>
    </citation>
    <scope>NUCLEOTIDE SEQUENCE [LARGE SCALE GENOMIC DNA]</scope>
    <source>
        <strain evidence="4">KCTC 32998</strain>
    </source>
</reference>
<protein>
    <recommendedName>
        <fullName evidence="5">5,10-methylene-tetrahydrofolate dehydrogenase</fullName>
    </recommendedName>
</protein>
<evidence type="ECO:0008006" key="5">
    <source>
        <dbReference type="Google" id="ProtNLM"/>
    </source>
</evidence>
<dbReference type="RefSeq" id="WP_189445594.1">
    <property type="nucleotide sequence ID" value="NZ_BMZI01000007.1"/>
</dbReference>
<dbReference type="Proteomes" id="UP000646745">
    <property type="component" value="Unassembled WGS sequence"/>
</dbReference>
<feature type="transmembrane region" description="Helical" evidence="2">
    <location>
        <begin position="236"/>
        <end position="254"/>
    </location>
</feature>
<sequence length="415" mass="46404">MAQDSAAQERIATETTTIRRRLGLVPAPELPETTARDIAEELPALLKRHTDDRHDWDVECVTDPLIGADDTTEDVIHQADEIKRANHWDYVVCITDLPLFRDGRLTLAEASESRRVAVISQPALGASPLRRRLREAILHLVNEMHHGSDEGERDRQQQHMERGAAARSESGILNRNSRELMGWRLSERLVPIQRVTPGENEKEVDVRFVSGARLRGLAKLLAGMVRANRPWTIVPAFRRIVAVAFATGAYGLIFPSLWKLSAAYELYRFVILMVAAIGAMVVWLILDHGLWEPARYSRSKRLTQLYNLTTIVTLSAGVLCYYAILFGLFLIAVILFVPGSLLESTVGGSVSWLNFPALAWLAASVATVAGALGSSLESDETIRSATYGYRQQLRQQKVKERQQQDKQREETDSSA</sequence>
<evidence type="ECO:0000256" key="1">
    <source>
        <dbReference type="SAM" id="MobiDB-lite"/>
    </source>
</evidence>
<dbReference type="EMBL" id="BMZI01000007">
    <property type="protein sequence ID" value="GHB29702.1"/>
    <property type="molecule type" value="Genomic_DNA"/>
</dbReference>
<keyword evidence="2" id="KW-0472">Membrane</keyword>
<evidence type="ECO:0000313" key="4">
    <source>
        <dbReference type="Proteomes" id="UP000646745"/>
    </source>
</evidence>
<evidence type="ECO:0000313" key="3">
    <source>
        <dbReference type="EMBL" id="GHB29702.1"/>
    </source>
</evidence>
<feature type="transmembrane region" description="Helical" evidence="2">
    <location>
        <begin position="266"/>
        <end position="286"/>
    </location>
</feature>
<comment type="caution">
    <text evidence="3">The sequence shown here is derived from an EMBL/GenBank/DDBJ whole genome shotgun (WGS) entry which is preliminary data.</text>
</comment>
<evidence type="ECO:0000256" key="2">
    <source>
        <dbReference type="SAM" id="Phobius"/>
    </source>
</evidence>
<feature type="transmembrane region" description="Helical" evidence="2">
    <location>
        <begin position="306"/>
        <end position="337"/>
    </location>
</feature>
<name>A0ABQ3E840_9GAMM</name>
<keyword evidence="2" id="KW-1133">Transmembrane helix</keyword>